<gene>
    <name evidence="1" type="ORF">FSAG_002406</name>
</gene>
<evidence type="ECO:0000313" key="1">
    <source>
        <dbReference type="EMBL" id="KGE62051.1"/>
    </source>
</evidence>
<reference evidence="1" key="1">
    <citation type="submission" date="2013-05" db="EMBL/GenBank/DDBJ databases">
        <title>The Genome Sequence of Fusobacterium sp. 2_1_31.</title>
        <authorList>
            <consortium name="The Broad Institute Genomics Platform"/>
            <person name="Earl A."/>
            <person name="Ward D."/>
            <person name="Feldgarden M."/>
            <person name="Gevers D."/>
            <person name="Ambrose C."/>
            <person name="Strauss J."/>
            <person name="Allen-Vercoe E."/>
            <person name="Walker B."/>
            <person name="Young S."/>
            <person name="Zeng Q."/>
            <person name="Gargeya S."/>
            <person name="Fitzgerald M."/>
            <person name="Haas B."/>
            <person name="Abouelleil A."/>
            <person name="Allen A.W."/>
            <person name="Alvarado L."/>
            <person name="Arachchi H.M."/>
            <person name="Berlin A.M."/>
            <person name="Chapman S.B."/>
            <person name="Gainer-Dewar J."/>
            <person name="Goldberg J."/>
            <person name="Griggs A."/>
            <person name="Gujja S."/>
            <person name="Hansen M."/>
            <person name="Howarth C."/>
            <person name="Imamovic A."/>
            <person name="Ireland A."/>
            <person name="Larimer J."/>
            <person name="McCowan C."/>
            <person name="Murphy C."/>
            <person name="Pearson M."/>
            <person name="Poon T.W."/>
            <person name="Priest M."/>
            <person name="Roberts A."/>
            <person name="Saif S."/>
            <person name="Shea T."/>
            <person name="Sisk P."/>
            <person name="Sykes S."/>
            <person name="Wortman J."/>
            <person name="Nusbaum C."/>
            <person name="Birren B."/>
        </authorList>
    </citation>
    <scope>NUCLEOTIDE SEQUENCE [LARGE SCALE GENOMIC DNA]</scope>
    <source>
        <strain evidence="1">2_1_31</strain>
    </source>
</reference>
<dbReference type="EMBL" id="ACDC03000032">
    <property type="protein sequence ID" value="KGE62051.1"/>
    <property type="molecule type" value="Genomic_DNA"/>
</dbReference>
<name>A0ABR4WJX9_9FUSO</name>
<proteinExistence type="predicted"/>
<dbReference type="Proteomes" id="UP000003301">
    <property type="component" value="Unassembled WGS sequence"/>
</dbReference>
<sequence length="37" mass="4541">MTEKEIELSMDKALKKLPFEIKKIKIFIALRKFFKRK</sequence>
<protein>
    <submittedName>
        <fullName evidence="1">Uncharacterized protein</fullName>
    </submittedName>
</protein>
<accession>A0ABR4WJX9</accession>
<comment type="caution">
    <text evidence="1">The sequence shown here is derived from an EMBL/GenBank/DDBJ whole genome shotgun (WGS) entry which is preliminary data.</text>
</comment>
<organism evidence="1 2">
    <name type="scientific">Fusobacterium periodonticum 2_1_31</name>
    <dbReference type="NCBI Taxonomy" id="469599"/>
    <lineage>
        <taxon>Bacteria</taxon>
        <taxon>Fusobacteriati</taxon>
        <taxon>Fusobacteriota</taxon>
        <taxon>Fusobacteriia</taxon>
        <taxon>Fusobacteriales</taxon>
        <taxon>Fusobacteriaceae</taxon>
        <taxon>Fusobacterium</taxon>
    </lineage>
</organism>
<evidence type="ECO:0000313" key="2">
    <source>
        <dbReference type="Proteomes" id="UP000003301"/>
    </source>
</evidence>
<keyword evidence="2" id="KW-1185">Reference proteome</keyword>